<keyword evidence="2" id="KW-1185">Reference proteome</keyword>
<dbReference type="EMBL" id="MH746814">
    <property type="protein sequence ID" value="AYD82341.1"/>
    <property type="molecule type" value="Genomic_DNA"/>
</dbReference>
<gene>
    <name evidence="1" type="ORF">Aci05_151</name>
</gene>
<accession>A0A386KAD3</accession>
<protein>
    <submittedName>
        <fullName evidence="1">Uncharacterized protein</fullName>
    </submittedName>
</protein>
<dbReference type="Proteomes" id="UP000269940">
    <property type="component" value="Segment"/>
</dbReference>
<reference evidence="1 2" key="1">
    <citation type="submission" date="2018-08" db="EMBL/GenBank/DDBJ databases">
        <title>Complete genome sequence of five Acinetobacter baumannii phages from Abidjan, Cote d'Ivoire.</title>
        <authorList>
            <person name="Essoh C."/>
            <person name="Vernadet J.-P."/>
            <person name="Vergnaud G."/>
            <person name="Resch G."/>
            <person name="Pourcel C."/>
        </authorList>
    </citation>
    <scope>NUCLEOTIDE SEQUENCE [LARGE SCALE GENOMIC DNA]</scope>
</reference>
<proteinExistence type="predicted"/>
<evidence type="ECO:0000313" key="1">
    <source>
        <dbReference type="EMBL" id="AYD82341.1"/>
    </source>
</evidence>
<sequence>MNTFNIELVKKIESDLATSKVVVMDALTAMQKVPSYLSEHVAEADYTMRQAFLGNNSSIASVLSGLTHAAWSEFFAHHLVHHLIIDRESVATHKYVFADSYKRLLYSGVKELVEFNQANAEEFFNEFLNIDRAKCSKWLKDLLERTGKDWKNSSKEFKSKMTLRGLDSYGTVSRELGRALFAVCKHLGLDFTFDKYYTELRNHNKINGDKFKVNDDLDITFEYHQNGNTTLRIDKDLVKLLNDLLEG</sequence>
<evidence type="ECO:0000313" key="2">
    <source>
        <dbReference type="Proteomes" id="UP000269940"/>
    </source>
</evidence>
<organism evidence="1 2">
    <name type="scientific">Acinetobacter phage vB_AbaM_B09_Aci05</name>
    <dbReference type="NCBI Taxonomy" id="2315458"/>
    <lineage>
        <taxon>Viruses</taxon>
        <taxon>Duplodnaviria</taxon>
        <taxon>Heunggongvirae</taxon>
        <taxon>Uroviricota</taxon>
        <taxon>Caudoviricetes</taxon>
        <taxon>Saclayvirus</taxon>
        <taxon>Saclayvirus Aci05</taxon>
    </lineage>
</organism>
<name>A0A386KAD3_9CAUD</name>